<proteinExistence type="predicted"/>
<gene>
    <name evidence="2" type="ORF">J8F10_05780</name>
</gene>
<dbReference type="Pfam" id="PF13229">
    <property type="entry name" value="Beta_helix"/>
    <property type="match status" value="1"/>
</dbReference>
<dbReference type="Gene3D" id="2.60.40.60">
    <property type="entry name" value="Cadherins"/>
    <property type="match status" value="1"/>
</dbReference>
<dbReference type="Gene3D" id="2.60.40.3440">
    <property type="match status" value="1"/>
</dbReference>
<dbReference type="InterPro" id="IPR012334">
    <property type="entry name" value="Pectin_lyas_fold"/>
</dbReference>
<accession>A0ABS5BM46</accession>
<evidence type="ECO:0000259" key="1">
    <source>
        <dbReference type="PROSITE" id="PS50268"/>
    </source>
</evidence>
<dbReference type="Pfam" id="PF00028">
    <property type="entry name" value="Cadherin"/>
    <property type="match status" value="1"/>
</dbReference>
<dbReference type="RefSeq" id="WP_210652903.1">
    <property type="nucleotide sequence ID" value="NZ_JAGKQQ010000001.1"/>
</dbReference>
<feature type="domain" description="Cadherin" evidence="1">
    <location>
        <begin position="2210"/>
        <end position="2303"/>
    </location>
</feature>
<comment type="caution">
    <text evidence="2">The sequence shown here is derived from an EMBL/GenBank/DDBJ whole genome shotgun (WGS) entry which is preliminary data.</text>
</comment>
<dbReference type="InterPro" id="IPR006626">
    <property type="entry name" value="PbH1"/>
</dbReference>
<dbReference type="SMART" id="SM00112">
    <property type="entry name" value="CA"/>
    <property type="match status" value="1"/>
</dbReference>
<dbReference type="InterPro" id="IPR000601">
    <property type="entry name" value="PKD_dom"/>
</dbReference>
<dbReference type="CDD" id="cd11304">
    <property type="entry name" value="Cadherin_repeat"/>
    <property type="match status" value="1"/>
</dbReference>
<dbReference type="InterPro" id="IPR036439">
    <property type="entry name" value="Dockerin_dom_sf"/>
</dbReference>
<keyword evidence="3" id="KW-1185">Reference proteome</keyword>
<name>A0ABS5BM46_9BACT</name>
<dbReference type="SUPFAM" id="SSF49299">
    <property type="entry name" value="PKD domain"/>
    <property type="match status" value="1"/>
</dbReference>
<dbReference type="PROSITE" id="PS50268">
    <property type="entry name" value="CADHERIN_2"/>
    <property type="match status" value="2"/>
</dbReference>
<dbReference type="Pfam" id="PF17963">
    <property type="entry name" value="Big_9"/>
    <property type="match status" value="1"/>
</dbReference>
<dbReference type="InterPro" id="IPR039448">
    <property type="entry name" value="Beta_helix"/>
</dbReference>
<dbReference type="InterPro" id="IPR015919">
    <property type="entry name" value="Cadherin-like_sf"/>
</dbReference>
<dbReference type="SMART" id="SM00710">
    <property type="entry name" value="PbH1"/>
    <property type="match status" value="34"/>
</dbReference>
<organism evidence="2 3">
    <name type="scientific">Gemmata palustris</name>
    <dbReference type="NCBI Taxonomy" id="2822762"/>
    <lineage>
        <taxon>Bacteria</taxon>
        <taxon>Pseudomonadati</taxon>
        <taxon>Planctomycetota</taxon>
        <taxon>Planctomycetia</taxon>
        <taxon>Gemmatales</taxon>
        <taxon>Gemmataceae</taxon>
        <taxon>Gemmata</taxon>
    </lineage>
</organism>
<protein>
    <submittedName>
        <fullName evidence="2">Right-handed parallel beta-helix repeat-containing protein</fullName>
    </submittedName>
</protein>
<dbReference type="InterPro" id="IPR035986">
    <property type="entry name" value="PKD_dom_sf"/>
</dbReference>
<dbReference type="Proteomes" id="UP000676565">
    <property type="component" value="Unassembled WGS sequence"/>
</dbReference>
<dbReference type="InterPro" id="IPR002126">
    <property type="entry name" value="Cadherin-like_dom"/>
</dbReference>
<dbReference type="Gene3D" id="2.60.40.10">
    <property type="entry name" value="Immunoglobulins"/>
    <property type="match status" value="1"/>
</dbReference>
<evidence type="ECO:0000313" key="3">
    <source>
        <dbReference type="Proteomes" id="UP000676565"/>
    </source>
</evidence>
<evidence type="ECO:0000313" key="2">
    <source>
        <dbReference type="EMBL" id="MBP3954790.1"/>
    </source>
</evidence>
<dbReference type="EMBL" id="JAGKQQ010000001">
    <property type="protein sequence ID" value="MBP3954790.1"/>
    <property type="molecule type" value="Genomic_DNA"/>
</dbReference>
<dbReference type="Gene3D" id="2.160.20.10">
    <property type="entry name" value="Single-stranded right-handed beta-helix, Pectin lyase-like"/>
    <property type="match status" value="3"/>
</dbReference>
<dbReference type="Pfam" id="PF18911">
    <property type="entry name" value="PKD_4"/>
    <property type="match status" value="1"/>
</dbReference>
<sequence>MTTTLDTGIGSLRQAILDANNTPGADLITFDVGGGGGQVIAPLSALPAISDAVLLDGWSQPGFASAPLIEIRGGNAGLNVSGLTITGANSTVRGIVINQFSGAGVVISGAGATNNVLSGNYIGTNALGTTAASNGGDGVLVSGGATATRIGTNGDGTNDLAERNVISGNVGRGVQVVDDGTDRTVVAGNYIGTNALGQSAVPNALEGVVIHFGPDDTRIGTNGDGVGDQSERNVISGNAIQGLTIARVGTDRTVVAGNYIGTNALGQSAVPNGANGVWLFGGAVGTRIGTDGNGIGDTDERNVISGNSHTGIWLPDFVGLSSTSGTVIAGNYIGTNASGTAALGNSGVAGILVDAGPDGTRIGTNGDGVGDTAERNLISGNLGHGVWINGTGTTGTIVAGNYVGTNASGTAAIGNGLVGVAVYLGAKNTRIGTNGDGVEDAAERNLISGNAREGVYVGDVGTDGTVVAGNYIGTNATGTAALGNGLAGVRVTYGAAGTRIGTNGDGVGDTAERNLISGNGWEGVAVTDSATDGTVVAGNYIGTNAAGTAAVANTFAGVAVYLGAKNTRIGTNGDGVGDTAERNLISGNARQGVYVGDVGTDGTVVAGNYIGTDATGTAALGNQDWGVWVAGASRTRIGLPSISGGNLISGNRGGVAIGAGTGTSVQANLIGLNASGTGVVGNVLQGVFVYDGSTGTLIGGATAAARNVVSGNADNGVWIIGAGVTGTKVQGNYIGTNATGTAALGNGHRGIDVVAPQTVVGADGDGIGDATEGNVISGNAQYGVWVVGASAAGAVVAGNYIGTNAAGTAALGNGLAGVLVSDGATNARIGTNGDGVGDAAERNVISGNGAAGVQVTGTSRTVIAGNYIGTNAAGDAAVANVGDAGVLINGASSDTRIGTNGDGVGDTAERNLISGNSQEGIQIEAAGTDRTIVAGNYIGTNAAGTAAVANRLGGVWIRGGAKNTRIGTNGDGVGDGAERNLISGNISVGIQIDSAGTTNTVVAGNYIGTNASGTAAVANTTYGVYVLSGATNTRIGTNGDGVGDGAERNLISGNSIYGIYVPNTTGVVVAGNYIGTNVSGDTAVANTFGGVSIGGTGNTVGGVGSGAGNLISGNGSGGIYLSGTGHSVQGNFVGTNATGSGALANTGNGINVTGTGQLIGGSSAAARNLISGNSGAGVAVSGAGSSNNVIAGNYIGTNAAGTAALSNTGNAGVLVTDGAVDTRIGTNGDGIGDVAERNLISGNTQEGIQVQGSGTLRTVIAGNYIGTSSTGTSAIANGVVTSGLGYSGILITNGASNTRVGTDGNGSGDAAERNLISGNYFAGVEITGAATADTVIAGNFIGTTFDGGAALGNRFEGIRVTAGPDRTRIGTDGNGSGDAAERNVIAGSTSAGGILIDNLGTDSTRVAGNYIGVNTAGTAILRNNGNGVLVRDRAAGTLIGTDLNGVSDDLERNVISGNALGVQVSNGASGTTIRGNYMGTNAAGTAALPNDDDAVFMNGAAGVTIGGSSPAARNLASGNNGDGFEYFNSTGVVIEGNYIGTDVTGTAKIGNRFYGIRVPESSDGVIRGNVISGNGTLGIELFGSNTRNTLVVGNYIGTNAAGTAALANGGHGVWIRNGAANNTIGGAGTGNLIAGNTGDSIHIQDTDSSGNVILGNSIGTNAAGTAVLANGGTGVYIGGGAANNTVGGVGAGNLIGGHSYAGVFIQDPGANGNRVLGNAIGTDWTGTALFSNSFGVILNTTGNQIGGTEPGEGNIISRNGVGVLVYGGSKNSIRGNSIFANYSLGIDLYPGAFGVTPNDSQDTDTGPNGLQNFPILSAQVGATTRVFGTLNSAPNTTFVLDFYASSAADPSGYGEGQRFLGSATVTTDSEGNGSFDLTLSVPTGADELVTATATDPNGNTSEFSAVANRPPSVSIGGPYSVTEGQSLALNATATDPDGNALSFQWDVDGDGDFDENVTGASPTLTYAQLIGLGLGDGPLSRNVTVRVSDGTTTTSATTALTVTNVAPRVATISGAQSISEGQSVTVSGTFSDPALGVQTETFTGTALWSDGTSTALVISGDTFTTSRSFADDVPGGLTVTVTISDDDGGSGFAVSGTVSVANRAPDAVSDTARVDEDQVAGVIIDVLSNDSDPAGALDPRTVIAVSNPAHGTATLNPNGTISYAPNPNYSGTDSFTYTISDGDGGFDTATVTVTVNPVNDSPTVTGGTYTVAENQPLGTLVGSVFGADVDAGDALIYAITGGNETGAFAIDSNGRITVAKPGALDFEVNPTFHLTVTVTDAADATASALVVINLSNVNTVTKFDVQNGASQRSYVRYVSATIESAVEATVLLAPGRVRLVKRDLSGSGTGTLVSPSAYTLSVSGSVLTLDFGLQGLGGNRNSNAGDGYYTLELDLSGDGTFGTARSFYRLFGDANGDRKVDAADSAFVLAAYGQLGPNLEGDVNGDGAVNALDRTYVLRANGAALGAGLRLDD</sequence>
<dbReference type="InterPro" id="IPR013783">
    <property type="entry name" value="Ig-like_fold"/>
</dbReference>
<dbReference type="SUPFAM" id="SSF63446">
    <property type="entry name" value="Type I dockerin domain"/>
    <property type="match status" value="1"/>
</dbReference>
<reference evidence="2 3" key="1">
    <citation type="submission" date="2021-04" db="EMBL/GenBank/DDBJ databases">
        <authorList>
            <person name="Ivanova A."/>
        </authorList>
    </citation>
    <scope>NUCLEOTIDE SEQUENCE [LARGE SCALE GENOMIC DNA]</scope>
    <source>
        <strain evidence="2 3">G18</strain>
    </source>
</reference>
<feature type="domain" description="Cadherin" evidence="1">
    <location>
        <begin position="2106"/>
        <end position="2204"/>
    </location>
</feature>
<dbReference type="SUPFAM" id="SSF49313">
    <property type="entry name" value="Cadherin-like"/>
    <property type="match status" value="1"/>
</dbReference>
<dbReference type="Gene3D" id="1.10.1330.10">
    <property type="entry name" value="Dockerin domain"/>
    <property type="match status" value="1"/>
</dbReference>